<keyword evidence="2 3" id="KW-0416">Keratin</keyword>
<name>A0A2J8MQ18_PANTR</name>
<gene>
    <name evidence="4" type="ORF">CK820_G0018161</name>
</gene>
<reference evidence="4 5" key="1">
    <citation type="submission" date="2017-12" db="EMBL/GenBank/DDBJ databases">
        <title>High-resolution comparative analysis of great ape genomes.</title>
        <authorList>
            <person name="Pollen A."/>
            <person name="Hastie A."/>
            <person name="Hormozdiari F."/>
            <person name="Dougherty M."/>
            <person name="Liu R."/>
            <person name="Chaisson M."/>
            <person name="Hoppe E."/>
            <person name="Hill C."/>
            <person name="Pang A."/>
            <person name="Hillier L."/>
            <person name="Baker C."/>
            <person name="Armstrong J."/>
            <person name="Shendure J."/>
            <person name="Paten B."/>
            <person name="Wilson R."/>
            <person name="Chao H."/>
            <person name="Schneider V."/>
            <person name="Ventura M."/>
            <person name="Kronenberg Z."/>
            <person name="Murali S."/>
            <person name="Gordon D."/>
            <person name="Cantsilieris S."/>
            <person name="Munson K."/>
            <person name="Nelson B."/>
            <person name="Raja A."/>
            <person name="Underwood J."/>
            <person name="Diekhans M."/>
            <person name="Fiddes I."/>
            <person name="Haussler D."/>
            <person name="Eichler E."/>
        </authorList>
    </citation>
    <scope>NUCLEOTIDE SEQUENCE [LARGE SCALE GENOMIC DNA]</scope>
    <source>
        <strain evidence="4">Yerkes chimp pedigree #C0471</strain>
    </source>
</reference>
<dbReference type="GO" id="GO:0045095">
    <property type="term" value="C:keratin filament"/>
    <property type="evidence" value="ECO:0007669"/>
    <property type="project" value="UniProtKB-UniRule"/>
</dbReference>
<comment type="subunit">
    <text evidence="3">Interacts with hair keratins.</text>
</comment>
<comment type="caution">
    <text evidence="4">The sequence shown here is derived from an EMBL/GenBank/DDBJ whole genome shotgun (WGS) entry which is preliminary data.</text>
</comment>
<dbReference type="InterPro" id="IPR007951">
    <property type="entry name" value="KRTAP_PMG"/>
</dbReference>
<dbReference type="AlphaFoldDB" id="A0A2J8MQ18"/>
<feature type="non-terminal residue" evidence="4">
    <location>
        <position position="1"/>
    </location>
</feature>
<dbReference type="GO" id="GO:0005829">
    <property type="term" value="C:cytosol"/>
    <property type="evidence" value="ECO:0007669"/>
    <property type="project" value="UniProtKB-ARBA"/>
</dbReference>
<evidence type="ECO:0000313" key="5">
    <source>
        <dbReference type="Proteomes" id="UP000236370"/>
    </source>
</evidence>
<dbReference type="Proteomes" id="UP000236370">
    <property type="component" value="Unassembled WGS sequence"/>
</dbReference>
<evidence type="ECO:0000313" key="4">
    <source>
        <dbReference type="EMBL" id="PNI61605.1"/>
    </source>
</evidence>
<organism evidence="4 5">
    <name type="scientific">Pan troglodytes</name>
    <name type="common">Chimpanzee</name>
    <dbReference type="NCBI Taxonomy" id="9598"/>
    <lineage>
        <taxon>Eukaryota</taxon>
        <taxon>Metazoa</taxon>
        <taxon>Chordata</taxon>
        <taxon>Craniata</taxon>
        <taxon>Vertebrata</taxon>
        <taxon>Euteleostomi</taxon>
        <taxon>Mammalia</taxon>
        <taxon>Eutheria</taxon>
        <taxon>Euarchontoglires</taxon>
        <taxon>Primates</taxon>
        <taxon>Haplorrhini</taxon>
        <taxon>Catarrhini</taxon>
        <taxon>Hominidae</taxon>
        <taxon>Pan</taxon>
    </lineage>
</organism>
<dbReference type="EMBL" id="NBAG03000248">
    <property type="protein sequence ID" value="PNI61605.1"/>
    <property type="molecule type" value="Genomic_DNA"/>
</dbReference>
<evidence type="ECO:0000256" key="2">
    <source>
        <dbReference type="ARBA" id="ARBA00022744"/>
    </source>
</evidence>
<sequence>LSYNCCCGNFSSHSCGGYLCYSGYSRGGSSYPSNLVYSTEPLISQRLPAGFLSLQGFSGDLLGNP</sequence>
<accession>A0A2J8MQ18</accession>
<comment type="similarity">
    <text evidence="3">Belongs to the PMG family.</text>
</comment>
<evidence type="ECO:0000256" key="3">
    <source>
        <dbReference type="RuleBase" id="RU369044"/>
    </source>
</evidence>
<protein>
    <recommendedName>
        <fullName evidence="3">Keratin-associated protein</fullName>
    </recommendedName>
</protein>
<proteinExistence type="inferred from homology"/>
<comment type="function">
    <text evidence="1 3">In the hair cortex, hair keratin intermediate filaments are embedded in an interfilamentous matrix, consisting of hair keratin-associated proteins (KRTAP), which are essential for the formation of a rigid and resistant hair shaft through their extensive disulfide bond cross-linking with abundant cysteine residues of hair keratins. The matrix proteins include the high-sulfur and high-glycine-tyrosine keratins.</text>
</comment>
<dbReference type="Pfam" id="PF05287">
    <property type="entry name" value="PMG"/>
    <property type="match status" value="1"/>
</dbReference>
<evidence type="ECO:0000256" key="1">
    <source>
        <dbReference type="ARBA" id="ARBA00003327"/>
    </source>
</evidence>